<organism evidence="11 12">
    <name type="scientific">Roseobacter cerasinus</name>
    <dbReference type="NCBI Taxonomy" id="2602289"/>
    <lineage>
        <taxon>Bacteria</taxon>
        <taxon>Pseudomonadati</taxon>
        <taxon>Pseudomonadota</taxon>
        <taxon>Alphaproteobacteria</taxon>
        <taxon>Rhodobacterales</taxon>
        <taxon>Roseobacteraceae</taxon>
        <taxon>Roseobacter</taxon>
    </lineage>
</organism>
<evidence type="ECO:0000256" key="7">
    <source>
        <dbReference type="SAM" id="Coils"/>
    </source>
</evidence>
<dbReference type="RefSeq" id="WP_159980099.1">
    <property type="nucleotide sequence ID" value="NZ_BLIV01000008.1"/>
</dbReference>
<evidence type="ECO:0000256" key="9">
    <source>
        <dbReference type="SAM" id="Phobius"/>
    </source>
</evidence>
<evidence type="ECO:0000256" key="5">
    <source>
        <dbReference type="ARBA" id="ARBA00022989"/>
    </source>
</evidence>
<evidence type="ECO:0000256" key="6">
    <source>
        <dbReference type="ARBA" id="ARBA00023136"/>
    </source>
</evidence>
<dbReference type="EMBL" id="BLIV01000008">
    <property type="protein sequence ID" value="GFE51909.1"/>
    <property type="molecule type" value="Genomic_DNA"/>
</dbReference>
<dbReference type="GO" id="GO:0009306">
    <property type="term" value="P:protein secretion"/>
    <property type="evidence" value="ECO:0007669"/>
    <property type="project" value="InterPro"/>
</dbReference>
<keyword evidence="4 9" id="KW-0812">Transmembrane</keyword>
<dbReference type="OrthoDB" id="9810980at2"/>
<evidence type="ECO:0000256" key="2">
    <source>
        <dbReference type="ARBA" id="ARBA00009477"/>
    </source>
</evidence>
<feature type="domain" description="AprE-like beta-barrel" evidence="10">
    <location>
        <begin position="349"/>
        <end position="433"/>
    </location>
</feature>
<name>A0A640VV64_9RHOB</name>
<dbReference type="PROSITE" id="PS00543">
    <property type="entry name" value="HLYD_FAMILY"/>
    <property type="match status" value="1"/>
</dbReference>
<comment type="subcellular location">
    <subcellularLocation>
        <location evidence="1">Membrane</location>
        <topology evidence="1">Single-pass membrane protein</topology>
    </subcellularLocation>
</comment>
<evidence type="ECO:0000256" key="4">
    <source>
        <dbReference type="ARBA" id="ARBA00022692"/>
    </source>
</evidence>
<proteinExistence type="inferred from homology"/>
<evidence type="ECO:0000313" key="11">
    <source>
        <dbReference type="EMBL" id="GFE51909.1"/>
    </source>
</evidence>
<feature type="region of interest" description="Disordered" evidence="8">
    <location>
        <begin position="1"/>
        <end position="31"/>
    </location>
</feature>
<keyword evidence="5 9" id="KW-1133">Transmembrane helix</keyword>
<dbReference type="PANTHER" id="PTHR30386:SF26">
    <property type="entry name" value="TRANSPORT PROTEIN COMB"/>
    <property type="match status" value="1"/>
</dbReference>
<protein>
    <submittedName>
        <fullName evidence="11">HlyD family type I secretion periplasmic adaptor subunit</fullName>
    </submittedName>
</protein>
<dbReference type="Pfam" id="PF26002">
    <property type="entry name" value="Beta-barrel_AprE"/>
    <property type="match status" value="1"/>
</dbReference>
<keyword evidence="7" id="KW-0175">Coiled coil</keyword>
<comment type="similarity">
    <text evidence="2">Belongs to the membrane fusion protein (MFP) (TC 8.A.1) family.</text>
</comment>
<feature type="coiled-coil region" evidence="7">
    <location>
        <begin position="283"/>
        <end position="310"/>
    </location>
</feature>
<dbReference type="PRINTS" id="PR01490">
    <property type="entry name" value="RTXTOXIND"/>
</dbReference>
<keyword evidence="3" id="KW-0813">Transport</keyword>
<dbReference type="InterPro" id="IPR006144">
    <property type="entry name" value="Secretion_HlyD_CS"/>
</dbReference>
<evidence type="ECO:0000313" key="12">
    <source>
        <dbReference type="Proteomes" id="UP000436522"/>
    </source>
</evidence>
<keyword evidence="12" id="KW-1185">Reference proteome</keyword>
<evidence type="ECO:0000256" key="1">
    <source>
        <dbReference type="ARBA" id="ARBA00004167"/>
    </source>
</evidence>
<dbReference type="InterPro" id="IPR058982">
    <property type="entry name" value="Beta-barrel_AprE"/>
</dbReference>
<dbReference type="PANTHER" id="PTHR30386">
    <property type="entry name" value="MEMBRANE FUSION SUBUNIT OF EMRAB-TOLC MULTIDRUG EFFLUX PUMP"/>
    <property type="match status" value="1"/>
</dbReference>
<comment type="caution">
    <text evidence="11">The sequence shown here is derived from an EMBL/GenBank/DDBJ whole genome shotgun (WGS) entry which is preliminary data.</text>
</comment>
<dbReference type="InterPro" id="IPR050739">
    <property type="entry name" value="MFP"/>
</dbReference>
<sequence>MTDRDDKRTQGLPPTKQASADRPGSTPGPAETVDYYGMELADVGNSRTAQWTVWLCGMLVAFFLVWASLVEVEEKVSGLGVIELQGNIERIEHPDGGLVRSLHTQIDALLPPDAVILEFDTAHIEREVRSLDARIDTLENERLRVSFLMQAEHATPAGQKIEGDTASEAFWNEQAFLAAQLDVLDAEASRLEQQASSLDDRTDLLLEEQTIVLDQLNRYSRAAASGVVRLTDKERLERESIQLRSLIAETRGRITDLRVAQKQVDRRKLELLAQSRRDAAVRLTKVEEELISLKAAAADAKARIERATVRTRTGGKVQRLEVLQSNEVFAPNELIAEIVPTASSYRAVVNISADQISSIRPGLEASLKVLSYDFTRFGDIAAKVTQVSPTSFADEQGEIVYRVTIDLTARSFGTGGAVELRPGMTVMADILTGGRSVLSYLLNPVRRIQDQALTEA</sequence>
<keyword evidence="6 9" id="KW-0472">Membrane</keyword>
<evidence type="ECO:0000256" key="8">
    <source>
        <dbReference type="SAM" id="MobiDB-lite"/>
    </source>
</evidence>
<feature type="coiled-coil region" evidence="7">
    <location>
        <begin position="174"/>
        <end position="208"/>
    </location>
</feature>
<gene>
    <name evidence="11" type="ORF">So717_36620</name>
</gene>
<dbReference type="AlphaFoldDB" id="A0A640VV64"/>
<dbReference type="Proteomes" id="UP000436522">
    <property type="component" value="Unassembled WGS sequence"/>
</dbReference>
<evidence type="ECO:0000256" key="3">
    <source>
        <dbReference type="ARBA" id="ARBA00022448"/>
    </source>
</evidence>
<feature type="transmembrane region" description="Helical" evidence="9">
    <location>
        <begin position="51"/>
        <end position="69"/>
    </location>
</feature>
<dbReference type="GO" id="GO:0016020">
    <property type="term" value="C:membrane"/>
    <property type="evidence" value="ECO:0007669"/>
    <property type="project" value="UniProtKB-SubCell"/>
</dbReference>
<reference evidence="11 12" key="1">
    <citation type="submission" date="2019-12" db="EMBL/GenBank/DDBJ databases">
        <title>Roseobacter cerasinus sp. nov., isolated from seawater around aquaculture.</title>
        <authorList>
            <person name="Muramatsu S."/>
            <person name="Takabe Y."/>
            <person name="Mori K."/>
            <person name="Takaichi S."/>
            <person name="Hanada S."/>
        </authorList>
    </citation>
    <scope>NUCLEOTIDE SEQUENCE [LARGE SCALE GENOMIC DNA]</scope>
    <source>
        <strain evidence="11 12">AI77</strain>
    </source>
</reference>
<dbReference type="Gene3D" id="2.40.30.170">
    <property type="match status" value="1"/>
</dbReference>
<accession>A0A640VV64</accession>
<evidence type="ECO:0000259" key="10">
    <source>
        <dbReference type="Pfam" id="PF26002"/>
    </source>
</evidence>